<organism evidence="2 3">
    <name type="scientific">Punica granatum</name>
    <name type="common">Pomegranate</name>
    <dbReference type="NCBI Taxonomy" id="22663"/>
    <lineage>
        <taxon>Eukaryota</taxon>
        <taxon>Viridiplantae</taxon>
        <taxon>Streptophyta</taxon>
        <taxon>Embryophyta</taxon>
        <taxon>Tracheophyta</taxon>
        <taxon>Spermatophyta</taxon>
        <taxon>Magnoliopsida</taxon>
        <taxon>eudicotyledons</taxon>
        <taxon>Gunneridae</taxon>
        <taxon>Pentapetalae</taxon>
        <taxon>rosids</taxon>
        <taxon>malvids</taxon>
        <taxon>Myrtales</taxon>
        <taxon>Lythraceae</taxon>
        <taxon>Punica</taxon>
    </lineage>
</organism>
<evidence type="ECO:0000256" key="1">
    <source>
        <dbReference type="SAM" id="MobiDB-lite"/>
    </source>
</evidence>
<evidence type="ECO:0000313" key="2">
    <source>
        <dbReference type="EMBL" id="PKI46721.1"/>
    </source>
</evidence>
<proteinExistence type="predicted"/>
<feature type="region of interest" description="Disordered" evidence="1">
    <location>
        <begin position="57"/>
        <end position="81"/>
    </location>
</feature>
<keyword evidence="3" id="KW-1185">Reference proteome</keyword>
<name>A0A2I0IRV5_PUNGR</name>
<feature type="compositionally biased region" description="Gly residues" evidence="1">
    <location>
        <begin position="60"/>
        <end position="69"/>
    </location>
</feature>
<sequence>MRSNILSHEPAHTLNKVHAIILHEERQKMVALSHENSTPNAAVFLNKLTRNKAEMLGSSGSSGYGGQIGGTWDSKKEKGKGGFVRKRIGETMAEQQRMGLGSGQFDGLQAYQAQIGKSSLGPNQMVRLQAHQALSGQPRSGLNRLSQLSDIAFQRLLDFLGPDDDNMHPVSGPHHEEDDWNG</sequence>
<dbReference type="AlphaFoldDB" id="A0A2I0IRV5"/>
<feature type="region of interest" description="Disordered" evidence="1">
    <location>
        <begin position="163"/>
        <end position="182"/>
    </location>
</feature>
<reference evidence="2 3" key="1">
    <citation type="submission" date="2017-11" db="EMBL/GenBank/DDBJ databases">
        <title>De-novo sequencing of pomegranate (Punica granatum L.) genome.</title>
        <authorList>
            <person name="Akparov Z."/>
            <person name="Amiraslanov A."/>
            <person name="Hajiyeva S."/>
            <person name="Abbasov M."/>
            <person name="Kaur K."/>
            <person name="Hamwieh A."/>
            <person name="Solovyev V."/>
            <person name="Salamov A."/>
            <person name="Braich B."/>
            <person name="Kosarev P."/>
            <person name="Mahmoud A."/>
            <person name="Hajiyev E."/>
            <person name="Babayeva S."/>
            <person name="Izzatullayeva V."/>
            <person name="Mammadov A."/>
            <person name="Mammadov A."/>
            <person name="Sharifova S."/>
            <person name="Ojaghi J."/>
            <person name="Eynullazada K."/>
            <person name="Bayramov B."/>
            <person name="Abdulazimova A."/>
            <person name="Shahmuradov I."/>
        </authorList>
    </citation>
    <scope>NUCLEOTIDE SEQUENCE [LARGE SCALE GENOMIC DNA]</scope>
    <source>
        <strain evidence="3">cv. AG2017</strain>
        <tissue evidence="2">Leaf</tissue>
    </source>
</reference>
<gene>
    <name evidence="2" type="ORF">CRG98_032861</name>
</gene>
<protein>
    <submittedName>
        <fullName evidence="2">Uncharacterized protein</fullName>
    </submittedName>
</protein>
<dbReference type="EMBL" id="PGOL01002593">
    <property type="protein sequence ID" value="PKI46721.1"/>
    <property type="molecule type" value="Genomic_DNA"/>
</dbReference>
<accession>A0A2I0IRV5</accession>
<feature type="compositionally biased region" description="Basic and acidic residues" evidence="1">
    <location>
        <begin position="173"/>
        <end position="182"/>
    </location>
</feature>
<evidence type="ECO:0000313" key="3">
    <source>
        <dbReference type="Proteomes" id="UP000233551"/>
    </source>
</evidence>
<dbReference type="Proteomes" id="UP000233551">
    <property type="component" value="Unassembled WGS sequence"/>
</dbReference>
<comment type="caution">
    <text evidence="2">The sequence shown here is derived from an EMBL/GenBank/DDBJ whole genome shotgun (WGS) entry which is preliminary data.</text>
</comment>